<gene>
    <name evidence="1" type="ORF">E1294_47700</name>
</gene>
<reference evidence="1 2" key="1">
    <citation type="submission" date="2019-03" db="EMBL/GenBank/DDBJ databases">
        <title>Draft genome sequences of novel Actinobacteria.</title>
        <authorList>
            <person name="Sahin N."/>
            <person name="Ay H."/>
            <person name="Saygin H."/>
        </authorList>
    </citation>
    <scope>NUCLEOTIDE SEQUENCE [LARGE SCALE GENOMIC DNA]</scope>
    <source>
        <strain evidence="1 2">KC712</strain>
    </source>
</reference>
<organism evidence="1 2">
    <name type="scientific">Nonomuraea diastatica</name>
    <dbReference type="NCBI Taxonomy" id="1848329"/>
    <lineage>
        <taxon>Bacteria</taxon>
        <taxon>Bacillati</taxon>
        <taxon>Actinomycetota</taxon>
        <taxon>Actinomycetes</taxon>
        <taxon>Streptosporangiales</taxon>
        <taxon>Streptosporangiaceae</taxon>
        <taxon>Nonomuraea</taxon>
    </lineage>
</organism>
<dbReference type="EMBL" id="SMKP01000255">
    <property type="protein sequence ID" value="TDD08246.1"/>
    <property type="molecule type" value="Genomic_DNA"/>
</dbReference>
<dbReference type="AlphaFoldDB" id="A0A4V2YBM9"/>
<comment type="caution">
    <text evidence="1">The sequence shown here is derived from an EMBL/GenBank/DDBJ whole genome shotgun (WGS) entry which is preliminary data.</text>
</comment>
<dbReference type="RefSeq" id="WP_132518725.1">
    <property type="nucleotide sequence ID" value="NZ_SMKP01000255.1"/>
</dbReference>
<proteinExistence type="predicted"/>
<keyword evidence="2" id="KW-1185">Reference proteome</keyword>
<protein>
    <submittedName>
        <fullName evidence="1">Uncharacterized protein</fullName>
    </submittedName>
</protein>
<name>A0A4V2YBM9_9ACTN</name>
<evidence type="ECO:0000313" key="2">
    <source>
        <dbReference type="Proteomes" id="UP000294543"/>
    </source>
</evidence>
<evidence type="ECO:0000313" key="1">
    <source>
        <dbReference type="EMBL" id="TDD08246.1"/>
    </source>
</evidence>
<accession>A0A4V2YBM9</accession>
<dbReference type="Proteomes" id="UP000294543">
    <property type="component" value="Unassembled WGS sequence"/>
</dbReference>
<sequence length="64" mass="7166">MNEVDEVRVTLAEHTNDIDDWCPFSGRAFYVSVDEIDDLQGADLCPQKCSEVTIERDDTQTGAT</sequence>